<reference evidence="3 4" key="1">
    <citation type="submission" date="2020-08" db="EMBL/GenBank/DDBJ databases">
        <title>Genomic Encyclopedia of Type Strains, Phase III (KMG-III): the genomes of soil and plant-associated and newly described type strains.</title>
        <authorList>
            <person name="Whitman W."/>
        </authorList>
    </citation>
    <scope>NUCLEOTIDE SEQUENCE [LARGE SCALE GENOMIC DNA]</scope>
    <source>
        <strain evidence="3 4">CECT 8840</strain>
    </source>
</reference>
<proteinExistence type="predicted"/>
<dbReference type="InterPro" id="IPR008024">
    <property type="entry name" value="YiaAB"/>
</dbReference>
<dbReference type="RefSeq" id="WP_184714681.1">
    <property type="nucleotide sequence ID" value="NZ_JACHJP010000002.1"/>
</dbReference>
<feature type="transmembrane region" description="Helical" evidence="1">
    <location>
        <begin position="12"/>
        <end position="34"/>
    </location>
</feature>
<dbReference type="AlphaFoldDB" id="A0A7W7QLS0"/>
<keyword evidence="4" id="KW-1185">Reference proteome</keyword>
<dbReference type="GO" id="GO:0006974">
    <property type="term" value="P:DNA damage response"/>
    <property type="evidence" value="ECO:0007669"/>
    <property type="project" value="TreeGrafter"/>
</dbReference>
<dbReference type="PANTHER" id="PTHR37290">
    <property type="entry name" value="INNER MEMBRANE PROTEIN YIAA-RELATED"/>
    <property type="match status" value="1"/>
</dbReference>
<keyword evidence="1" id="KW-0812">Transmembrane</keyword>
<evidence type="ECO:0000259" key="2">
    <source>
        <dbReference type="Pfam" id="PF05360"/>
    </source>
</evidence>
<comment type="caution">
    <text evidence="3">The sequence shown here is derived from an EMBL/GenBank/DDBJ whole genome shotgun (WGS) entry which is preliminary data.</text>
</comment>
<keyword evidence="1" id="KW-0472">Membrane</keyword>
<accession>A0A7W7QLS0</accession>
<name>A0A7W7QLS0_9ACTN</name>
<dbReference type="PANTHER" id="PTHR37290:SF1">
    <property type="entry name" value="INNER MEMBRANE PROTEIN YIAA"/>
    <property type="match status" value="1"/>
</dbReference>
<evidence type="ECO:0000256" key="1">
    <source>
        <dbReference type="SAM" id="Phobius"/>
    </source>
</evidence>
<dbReference type="Pfam" id="PF05360">
    <property type="entry name" value="YiaAB"/>
    <property type="match status" value="1"/>
</dbReference>
<feature type="domain" description="YiaAB two helix" evidence="2">
    <location>
        <begin position="13"/>
        <end position="65"/>
    </location>
</feature>
<organism evidence="3 4">
    <name type="scientific">Streptosporangium saharense</name>
    <dbReference type="NCBI Taxonomy" id="1706840"/>
    <lineage>
        <taxon>Bacteria</taxon>
        <taxon>Bacillati</taxon>
        <taxon>Actinomycetota</taxon>
        <taxon>Actinomycetes</taxon>
        <taxon>Streptosporangiales</taxon>
        <taxon>Streptosporangiaceae</taxon>
        <taxon>Streptosporangium</taxon>
    </lineage>
</organism>
<dbReference type="Proteomes" id="UP000552644">
    <property type="component" value="Unassembled WGS sequence"/>
</dbReference>
<dbReference type="GO" id="GO:0005886">
    <property type="term" value="C:plasma membrane"/>
    <property type="evidence" value="ECO:0007669"/>
    <property type="project" value="TreeGrafter"/>
</dbReference>
<gene>
    <name evidence="3" type="ORF">FHS44_003025</name>
</gene>
<evidence type="ECO:0000313" key="4">
    <source>
        <dbReference type="Proteomes" id="UP000552644"/>
    </source>
</evidence>
<sequence length="94" mass="10455">MTKTIQPRHTGAFYIQSVLSFCVSVSAVAIGVAYLPVEAWVRAFLGIGVLYVVTSAFTLAKCVRDRQELTDVTSRVDRARLEKLLTEHDPFKPV</sequence>
<dbReference type="InterPro" id="IPR038972">
    <property type="entry name" value="YiaA-like"/>
</dbReference>
<dbReference type="EMBL" id="JACHJP010000002">
    <property type="protein sequence ID" value="MBB4915940.1"/>
    <property type="molecule type" value="Genomic_DNA"/>
</dbReference>
<protein>
    <recommendedName>
        <fullName evidence="2">YiaAB two helix domain-containing protein</fullName>
    </recommendedName>
</protein>
<evidence type="ECO:0000313" key="3">
    <source>
        <dbReference type="EMBL" id="MBB4915940.1"/>
    </source>
</evidence>
<keyword evidence="1" id="KW-1133">Transmembrane helix</keyword>
<feature type="transmembrane region" description="Helical" evidence="1">
    <location>
        <begin position="40"/>
        <end position="60"/>
    </location>
</feature>